<reference evidence="3 4" key="1">
    <citation type="submission" date="2024-09" db="EMBL/GenBank/DDBJ databases">
        <title>A chromosome-level genome assembly of Gray's grenadier anchovy, Coilia grayii.</title>
        <authorList>
            <person name="Fu Z."/>
        </authorList>
    </citation>
    <scope>NUCLEOTIDE SEQUENCE [LARGE SCALE GENOMIC DNA]</scope>
    <source>
        <strain evidence="3">G4</strain>
        <tissue evidence="3">Muscle</tissue>
    </source>
</reference>
<feature type="region of interest" description="Disordered" evidence="1">
    <location>
        <begin position="835"/>
        <end position="924"/>
    </location>
</feature>
<evidence type="ECO:0000259" key="2">
    <source>
        <dbReference type="Pfam" id="PF15696"/>
    </source>
</evidence>
<dbReference type="InterPro" id="IPR053355">
    <property type="entry name" value="RAD51-associated"/>
</dbReference>
<dbReference type="Pfam" id="PF15696">
    <property type="entry name" value="RAD51_interact"/>
    <property type="match status" value="1"/>
</dbReference>
<keyword evidence="4" id="KW-1185">Reference proteome</keyword>
<accession>A0ABD1J6X2</accession>
<dbReference type="EMBL" id="JBHFQA010000019">
    <property type="protein sequence ID" value="KAL2082569.1"/>
    <property type="molecule type" value="Genomic_DNA"/>
</dbReference>
<proteinExistence type="predicted"/>
<sequence length="995" mass="109041">MEGDSASAEMSTACDLRVGSSCPNRNGTGSPSPKRMRLDRDRLEEPAAEVPFHTNNCKTPLTEAEQERLLSSFLSHCISQERDITKKQEGEEVEKVKIAEFSAEREAHNQGFASQLLCPISAEETDSDVTCQNRGSPGLVQGDEHVKSHFSPITRDVDVSAFESQCTVYTDRDSSPTVESRALTTDDFLQDFSVKVCRENRTEECQIPTTALSVSDSSPSNVGGSPCGTLPERRQTMGSQDRAESLFRENAHACDKETKDEINEYIECNKEMTFDVGLSGDLGGNEPKINVSVAESPPSYSAPCPWLCTGTAVEARGLQECDEYASDVVVALSDVRQMPASVYNDMAAVTEIDASHAVNGVDQENCPVPEYKPLEESPQSSDSACRAGLHCISDVTLNDIIAFEEDPAQCHLYSEGQAEPLTVRHEVCELADDRCALVAPLNSDVESLNMAHIQNSLSEDDQLVINYSSFDSFLLQPNGCSERHTTTEDAIGIHHTSLTAFGSLAEPAESFDISADAIADSYTVGAQTDLLPPASLVSDSVDYYESGLDTTVYSSPGGLLGLGDEVVFFKSSPSRNEMRPRFLSEDQREKSEEPVVDEVAEQQPVVVAALEDSVKETDAVAHSETLQEFTVKDTQAFVPCSDAVVPGSLATPAEDVTHKGPAWPRIVCTDSLPLGFDSFEKVKLSPDSDLENSPLLDCSPTDLAEAVITHVQTVPTSESSPLLLAHSEIDSTHNSFKAIQLNPDLEDDCLIPSSSYSQDRATRWEREETRKCITFTSSEITTPQQNLFPFEPEKNIRLSDGNTDCDVPPFEMKEMFDLVVEELCLYFEIDREEEEESNELSAEPGDMDRAPCPSPHSKSQDVKVSKGSVLEAHQEEAESSDVKLLRGSILESEREEAESSDVHKGLDCEQEVPPDGGNSLPEGEDSMYSTIKIQESKRNVNYKPWSPVFLSPLQHLGGQVDTPQKRLEPLKTCSRPIRVGLSKKAKTKHLHPHLK</sequence>
<feature type="compositionally biased region" description="Polar residues" evidence="1">
    <location>
        <begin position="21"/>
        <end position="31"/>
    </location>
</feature>
<dbReference type="PANTHER" id="PTHR39229">
    <property type="entry name" value="MCG1037962"/>
    <property type="match status" value="1"/>
</dbReference>
<organism evidence="3 4">
    <name type="scientific">Coilia grayii</name>
    <name type="common">Gray's grenadier anchovy</name>
    <dbReference type="NCBI Taxonomy" id="363190"/>
    <lineage>
        <taxon>Eukaryota</taxon>
        <taxon>Metazoa</taxon>
        <taxon>Chordata</taxon>
        <taxon>Craniata</taxon>
        <taxon>Vertebrata</taxon>
        <taxon>Euteleostomi</taxon>
        <taxon>Actinopterygii</taxon>
        <taxon>Neopterygii</taxon>
        <taxon>Teleostei</taxon>
        <taxon>Clupei</taxon>
        <taxon>Clupeiformes</taxon>
        <taxon>Clupeoidei</taxon>
        <taxon>Engraulidae</taxon>
        <taxon>Coilinae</taxon>
        <taxon>Coilia</taxon>
    </lineage>
</organism>
<feature type="region of interest" description="Disordered" evidence="1">
    <location>
        <begin position="1"/>
        <end position="38"/>
    </location>
</feature>
<feature type="region of interest" description="Disordered" evidence="1">
    <location>
        <begin position="210"/>
        <end position="242"/>
    </location>
</feature>
<feature type="compositionally biased region" description="Basic and acidic residues" evidence="1">
    <location>
        <begin position="231"/>
        <end position="242"/>
    </location>
</feature>
<feature type="compositionally biased region" description="Basic and acidic residues" evidence="1">
    <location>
        <begin position="872"/>
        <end position="884"/>
    </location>
</feature>
<dbReference type="PANTHER" id="PTHR39229:SF1">
    <property type="entry name" value="RAD51-ASSOCIATED PROTEIN 2"/>
    <property type="match status" value="1"/>
</dbReference>
<comment type="caution">
    <text evidence="3">The sequence shown here is derived from an EMBL/GenBank/DDBJ whole genome shotgun (WGS) entry which is preliminary data.</text>
</comment>
<protein>
    <recommendedName>
        <fullName evidence="2">RAD51 interacting motif domain-containing protein</fullName>
    </recommendedName>
</protein>
<dbReference type="AlphaFoldDB" id="A0ABD1J6X2"/>
<feature type="compositionally biased region" description="Basic and acidic residues" evidence="1">
    <location>
        <begin position="579"/>
        <end position="593"/>
    </location>
</feature>
<gene>
    <name evidence="3" type="ORF">ACEWY4_022387</name>
</gene>
<feature type="domain" description="RAD51 interacting motif" evidence="2">
    <location>
        <begin position="967"/>
        <end position="993"/>
    </location>
</feature>
<feature type="compositionally biased region" description="Polar residues" evidence="1">
    <location>
        <begin position="210"/>
        <end position="223"/>
    </location>
</feature>
<dbReference type="InterPro" id="IPR031419">
    <property type="entry name" value="RAD51_interact"/>
</dbReference>
<evidence type="ECO:0000313" key="3">
    <source>
        <dbReference type="EMBL" id="KAL2082569.1"/>
    </source>
</evidence>
<dbReference type="Proteomes" id="UP001591681">
    <property type="component" value="Unassembled WGS sequence"/>
</dbReference>
<feature type="region of interest" description="Disordered" evidence="1">
    <location>
        <begin position="579"/>
        <end position="598"/>
    </location>
</feature>
<evidence type="ECO:0000313" key="4">
    <source>
        <dbReference type="Proteomes" id="UP001591681"/>
    </source>
</evidence>
<name>A0ABD1J6X2_9TELE</name>
<evidence type="ECO:0000256" key="1">
    <source>
        <dbReference type="SAM" id="MobiDB-lite"/>
    </source>
</evidence>